<feature type="domain" description="Glucose-methanol-choline oxidoreductase N-terminal" evidence="6">
    <location>
        <begin position="249"/>
        <end position="355"/>
    </location>
</feature>
<accession>A0A9X3MPX9</accession>
<dbReference type="Pfam" id="PF05199">
    <property type="entry name" value="GMC_oxred_C"/>
    <property type="match status" value="1"/>
</dbReference>
<evidence type="ECO:0000259" key="6">
    <source>
        <dbReference type="Pfam" id="PF00732"/>
    </source>
</evidence>
<dbReference type="RefSeq" id="WP_270038902.1">
    <property type="nucleotide sequence ID" value="NZ_JAPDOD010000004.1"/>
</dbReference>
<gene>
    <name evidence="8" type="ORF">OM076_07670</name>
</gene>
<comment type="caution">
    <text evidence="8">The sequence shown here is derived from an EMBL/GenBank/DDBJ whole genome shotgun (WGS) entry which is preliminary data.</text>
</comment>
<keyword evidence="4" id="KW-0274">FAD</keyword>
<dbReference type="Pfam" id="PF13450">
    <property type="entry name" value="NAD_binding_8"/>
    <property type="match status" value="1"/>
</dbReference>
<evidence type="ECO:0000256" key="2">
    <source>
        <dbReference type="ARBA" id="ARBA00010790"/>
    </source>
</evidence>
<dbReference type="EMBL" id="JAPDOD010000004">
    <property type="protein sequence ID" value="MDA0160135.1"/>
    <property type="molecule type" value="Genomic_DNA"/>
</dbReference>
<dbReference type="AlphaFoldDB" id="A0A9X3MPX9"/>
<keyword evidence="5" id="KW-0560">Oxidoreductase</keyword>
<dbReference type="PANTHER" id="PTHR42784:SF1">
    <property type="entry name" value="PYRANOSE 2-OXIDASE"/>
    <property type="match status" value="1"/>
</dbReference>
<evidence type="ECO:0000256" key="3">
    <source>
        <dbReference type="ARBA" id="ARBA00022630"/>
    </source>
</evidence>
<dbReference type="Pfam" id="PF00732">
    <property type="entry name" value="GMC_oxred_N"/>
    <property type="match status" value="1"/>
</dbReference>
<evidence type="ECO:0000313" key="8">
    <source>
        <dbReference type="EMBL" id="MDA0160135.1"/>
    </source>
</evidence>
<reference evidence="8" key="1">
    <citation type="submission" date="2022-10" db="EMBL/GenBank/DDBJ databases">
        <title>The WGS of Solirubrobacter ginsenosidimutans DSM 21036.</title>
        <authorList>
            <person name="Jiang Z."/>
        </authorList>
    </citation>
    <scope>NUCLEOTIDE SEQUENCE</scope>
    <source>
        <strain evidence="8">DSM 21036</strain>
    </source>
</reference>
<dbReference type="GO" id="GO:0050660">
    <property type="term" value="F:flavin adenine dinucleotide binding"/>
    <property type="evidence" value="ECO:0007669"/>
    <property type="project" value="InterPro"/>
</dbReference>
<keyword evidence="3" id="KW-0285">Flavoprotein</keyword>
<dbReference type="Proteomes" id="UP001149140">
    <property type="component" value="Unassembled WGS sequence"/>
</dbReference>
<dbReference type="Gene3D" id="3.50.50.60">
    <property type="entry name" value="FAD/NAD(P)-binding domain"/>
    <property type="match status" value="2"/>
</dbReference>
<dbReference type="GO" id="GO:0016614">
    <property type="term" value="F:oxidoreductase activity, acting on CH-OH group of donors"/>
    <property type="evidence" value="ECO:0007669"/>
    <property type="project" value="InterPro"/>
</dbReference>
<evidence type="ECO:0000313" key="9">
    <source>
        <dbReference type="Proteomes" id="UP001149140"/>
    </source>
</evidence>
<feature type="domain" description="Glucose-methanol-choline oxidoreductase C-terminal" evidence="7">
    <location>
        <begin position="452"/>
        <end position="581"/>
    </location>
</feature>
<organism evidence="8 9">
    <name type="scientific">Solirubrobacter ginsenosidimutans</name>
    <dbReference type="NCBI Taxonomy" id="490573"/>
    <lineage>
        <taxon>Bacteria</taxon>
        <taxon>Bacillati</taxon>
        <taxon>Actinomycetota</taxon>
        <taxon>Thermoleophilia</taxon>
        <taxon>Solirubrobacterales</taxon>
        <taxon>Solirubrobacteraceae</taxon>
        <taxon>Solirubrobacter</taxon>
    </lineage>
</organism>
<name>A0A9X3MPX9_9ACTN</name>
<comment type="cofactor">
    <cofactor evidence="1">
        <name>FAD</name>
        <dbReference type="ChEBI" id="CHEBI:57692"/>
    </cofactor>
</comment>
<dbReference type="InterPro" id="IPR000172">
    <property type="entry name" value="GMC_OxRdtase_N"/>
</dbReference>
<dbReference type="PANTHER" id="PTHR42784">
    <property type="entry name" value="PYRANOSE 2-OXIDASE"/>
    <property type="match status" value="1"/>
</dbReference>
<dbReference type="SUPFAM" id="SSF51905">
    <property type="entry name" value="FAD/NAD(P)-binding domain"/>
    <property type="match status" value="1"/>
</dbReference>
<keyword evidence="9" id="KW-1185">Reference proteome</keyword>
<protein>
    <submittedName>
        <fullName evidence="8">GMC family oxidoreductase</fullName>
    </submittedName>
</protein>
<evidence type="ECO:0000256" key="4">
    <source>
        <dbReference type="ARBA" id="ARBA00022827"/>
    </source>
</evidence>
<proteinExistence type="inferred from homology"/>
<evidence type="ECO:0000256" key="1">
    <source>
        <dbReference type="ARBA" id="ARBA00001974"/>
    </source>
</evidence>
<dbReference type="InterPro" id="IPR036188">
    <property type="entry name" value="FAD/NAD-bd_sf"/>
</dbReference>
<evidence type="ECO:0000259" key="7">
    <source>
        <dbReference type="Pfam" id="PF05199"/>
    </source>
</evidence>
<evidence type="ECO:0000256" key="5">
    <source>
        <dbReference type="ARBA" id="ARBA00023002"/>
    </source>
</evidence>
<dbReference type="InterPro" id="IPR007867">
    <property type="entry name" value="GMC_OxRtase_C"/>
</dbReference>
<dbReference type="InterPro" id="IPR051473">
    <property type="entry name" value="P2Ox-like"/>
</dbReference>
<sequence>MSDETYDVVVVGAGVTGALMAKQLTNAKLRVLVLEAGPDTAWSFEGYTRHVERFFAAAAKSPESPWPASPNAPHPDTRDVRAGNGYFVQNGPQPYGSSYTRLQGGSTLHWLGVSLRMLPEDFELTSRYGVGRDWPLGYDELEPYYRAAEFELGVAADVADQAHLGVTFADGYDYPMQRVPSSYADAVLAEATDGMEVTVGGERIELKIRNYPAARNSIPRGDYVPVGAVDERPDGQALGRDLGQRCAGNTACTPICPIQAKYNAMKSLAQADRGHLEVRAQAVASKVNVDAVSGEVTSIEYQRYEDPDSPRHTVHTVSARAYVLAAHAVENAKLLLASGLEGANGLVGRNLMDHPSIYAWGLSPVPIGSYRGPLSTSGIDDARGGRFRAQHAAFRVDIGNDGWRAPAGAPDTTVARAVTKDGLYGDALRAHLADTLPRHVRFSINVEQLASTENRVTIDPRHIDALGNPRPVIDYRIDDYTLGGMAAATAFYKQVFAHAGIEDRTDPATGSWFPTVPYGDTEFHYHGMGHFAGTHVMGADASTSVVDADQRAWEHRNLFLVGSGSFPTMGTSNPTLTMAALTLRTAERLVKELTV</sequence>
<comment type="similarity">
    <text evidence="2">Belongs to the GMC oxidoreductase family.</text>
</comment>